<evidence type="ECO:0000313" key="4">
    <source>
        <dbReference type="Proteomes" id="UP001056336"/>
    </source>
</evidence>
<gene>
    <name evidence="3" type="ORF">M6D93_10250</name>
</gene>
<organism evidence="3 4">
    <name type="scientific">Jatrophihabitans telluris</name>
    <dbReference type="NCBI Taxonomy" id="2038343"/>
    <lineage>
        <taxon>Bacteria</taxon>
        <taxon>Bacillati</taxon>
        <taxon>Actinomycetota</taxon>
        <taxon>Actinomycetes</taxon>
        <taxon>Jatrophihabitantales</taxon>
        <taxon>Jatrophihabitantaceae</taxon>
        <taxon>Jatrophihabitans</taxon>
    </lineage>
</organism>
<proteinExistence type="predicted"/>
<keyword evidence="2" id="KW-1133">Transmembrane helix</keyword>
<keyword evidence="2" id="KW-0472">Membrane</keyword>
<name>A0ABY4QT77_9ACTN</name>
<dbReference type="Proteomes" id="UP001056336">
    <property type="component" value="Chromosome"/>
</dbReference>
<sequence>MNHPTHAPRTALLSRIRSGRWTAHPAFGVLALLAVAVLLIALGEPQPSSRPSGTSVVPSGSVTAPTALPATIAVTSSGAVLVRSGKRTTRVALPDHALARSVLTNGGLSVVLAVVGDHQHAYAIRKNLAVSDLGFADAVLPAARPGTAVVVEAAVVDPGVVLTPTPTASSSTSAANSATSVSTSSEPADYVARRFNAAGDVVGNLEILPRGMRVGADTAVGLVAWRPENVVVDGGVTLEPTSATAALLRPDGTIRPLGAIHPLVAGGDGLLVWDLVRRQFGLMPLKFLTSTATTTASPTQTAPTSPSADSGGSSTVSATPSATPTVVAGTRWFPASRGLTVTGPARFSGDATAFAVYAQVGSRRRLIIATITPVGTEQKPLEVLALAATLNRPSTASSSVSPSLSPAGTGSAGTAGNPAGPSSSPSTTSPVIGTGGFPIEAPLRPLWWNAQVVGLGTEGVVVGYQPGSQKASLLDIGLKNLLALDQAP</sequence>
<feature type="region of interest" description="Disordered" evidence="1">
    <location>
        <begin position="292"/>
        <end position="323"/>
    </location>
</feature>
<evidence type="ECO:0000313" key="3">
    <source>
        <dbReference type="EMBL" id="UQX86693.1"/>
    </source>
</evidence>
<feature type="region of interest" description="Disordered" evidence="1">
    <location>
        <begin position="394"/>
        <end position="433"/>
    </location>
</feature>
<keyword evidence="2" id="KW-0812">Transmembrane</keyword>
<evidence type="ECO:0000256" key="2">
    <source>
        <dbReference type="SAM" id="Phobius"/>
    </source>
</evidence>
<feature type="transmembrane region" description="Helical" evidence="2">
    <location>
        <begin position="21"/>
        <end position="42"/>
    </location>
</feature>
<dbReference type="RefSeq" id="WP_249769046.1">
    <property type="nucleotide sequence ID" value="NZ_CP097332.1"/>
</dbReference>
<protein>
    <submittedName>
        <fullName evidence="3">Uncharacterized protein</fullName>
    </submittedName>
</protein>
<dbReference type="EMBL" id="CP097332">
    <property type="protein sequence ID" value="UQX86693.1"/>
    <property type="molecule type" value="Genomic_DNA"/>
</dbReference>
<reference evidence="3" key="2">
    <citation type="submission" date="2022-05" db="EMBL/GenBank/DDBJ databases">
        <authorList>
            <person name="Kim J.-S."/>
            <person name="Lee K."/>
            <person name="Suh M."/>
            <person name="Eom M."/>
            <person name="Kim J.-S."/>
            <person name="Kim D.-S."/>
            <person name="Ko S.-H."/>
            <person name="Shin Y."/>
            <person name="Lee J.-S."/>
        </authorList>
    </citation>
    <scope>NUCLEOTIDE SEQUENCE</scope>
    <source>
        <strain evidence="3">N237</strain>
    </source>
</reference>
<feature type="compositionally biased region" description="Low complexity" evidence="1">
    <location>
        <begin position="394"/>
        <end position="432"/>
    </location>
</feature>
<evidence type="ECO:0000256" key="1">
    <source>
        <dbReference type="SAM" id="MobiDB-lite"/>
    </source>
</evidence>
<keyword evidence="4" id="KW-1185">Reference proteome</keyword>
<accession>A0ABY4QT77</accession>
<reference evidence="3" key="1">
    <citation type="journal article" date="2018" name="Int. J. Syst. Evol. Microbiol.">
        <title>Jatrophihabitans telluris sp. nov., isolated from sediment soil of lava forest wetlands and the emended description of the genus Jatrophihabitans.</title>
        <authorList>
            <person name="Lee K.C."/>
            <person name="Suh M.K."/>
            <person name="Eom M.K."/>
            <person name="Kim K.K."/>
            <person name="Kim J.S."/>
            <person name="Kim D.S."/>
            <person name="Ko S.H."/>
            <person name="Shin Y.K."/>
            <person name="Lee J.S."/>
        </authorList>
    </citation>
    <scope>NUCLEOTIDE SEQUENCE</scope>
    <source>
        <strain evidence="3">N237</strain>
    </source>
</reference>